<accession>A0A9D5HLU3</accession>
<feature type="domain" description="Remorin C-terminal" evidence="4">
    <location>
        <begin position="460"/>
        <end position="545"/>
    </location>
</feature>
<evidence type="ECO:0000313" key="5">
    <source>
        <dbReference type="EMBL" id="KAJ0981031.1"/>
    </source>
</evidence>
<feature type="compositionally biased region" description="Polar residues" evidence="3">
    <location>
        <begin position="589"/>
        <end position="599"/>
    </location>
</feature>
<dbReference type="OrthoDB" id="648416at2759"/>
<feature type="region of interest" description="Disordered" evidence="3">
    <location>
        <begin position="232"/>
        <end position="257"/>
    </location>
</feature>
<feature type="region of interest" description="Disordered" evidence="3">
    <location>
        <begin position="382"/>
        <end position="414"/>
    </location>
</feature>
<feature type="region of interest" description="Disordered" evidence="3">
    <location>
        <begin position="1"/>
        <end position="131"/>
    </location>
</feature>
<proteinExistence type="inferred from homology"/>
<feature type="compositionally biased region" description="Basic and acidic residues" evidence="3">
    <location>
        <begin position="84"/>
        <end position="119"/>
    </location>
</feature>
<feature type="compositionally biased region" description="Polar residues" evidence="3">
    <location>
        <begin position="155"/>
        <end position="167"/>
    </location>
</feature>
<feature type="region of interest" description="Disordered" evidence="3">
    <location>
        <begin position="561"/>
        <end position="606"/>
    </location>
</feature>
<dbReference type="InterPro" id="IPR005516">
    <property type="entry name" value="Remorin_C"/>
</dbReference>
<feature type="region of interest" description="Disordered" evidence="3">
    <location>
        <begin position="153"/>
        <end position="198"/>
    </location>
</feature>
<dbReference type="Pfam" id="PF03763">
    <property type="entry name" value="Remorin_C"/>
    <property type="match status" value="1"/>
</dbReference>
<evidence type="ECO:0000313" key="6">
    <source>
        <dbReference type="Proteomes" id="UP001085076"/>
    </source>
</evidence>
<comment type="similarity">
    <text evidence="1">Belongs to the remorin family.</text>
</comment>
<evidence type="ECO:0000256" key="2">
    <source>
        <dbReference type="SAM" id="Coils"/>
    </source>
</evidence>
<evidence type="ECO:0000259" key="4">
    <source>
        <dbReference type="Pfam" id="PF03763"/>
    </source>
</evidence>
<reference evidence="5" key="1">
    <citation type="submission" date="2021-03" db="EMBL/GenBank/DDBJ databases">
        <authorList>
            <person name="Li Z."/>
            <person name="Yang C."/>
        </authorList>
    </citation>
    <scope>NUCLEOTIDE SEQUENCE</scope>
    <source>
        <strain evidence="5">Dzin_1.0</strain>
        <tissue evidence="5">Leaf</tissue>
    </source>
</reference>
<evidence type="ECO:0000256" key="1">
    <source>
        <dbReference type="ARBA" id="ARBA00005711"/>
    </source>
</evidence>
<organism evidence="5 6">
    <name type="scientific">Dioscorea zingiberensis</name>
    <dbReference type="NCBI Taxonomy" id="325984"/>
    <lineage>
        <taxon>Eukaryota</taxon>
        <taxon>Viridiplantae</taxon>
        <taxon>Streptophyta</taxon>
        <taxon>Embryophyta</taxon>
        <taxon>Tracheophyta</taxon>
        <taxon>Spermatophyta</taxon>
        <taxon>Magnoliopsida</taxon>
        <taxon>Liliopsida</taxon>
        <taxon>Dioscoreales</taxon>
        <taxon>Dioscoreaceae</taxon>
        <taxon>Dioscorea</taxon>
    </lineage>
</organism>
<reference evidence="5" key="2">
    <citation type="journal article" date="2022" name="Hortic Res">
        <title>The genome of Dioscorea zingiberensis sheds light on the biosynthesis, origin and evolution of the medicinally important diosgenin saponins.</title>
        <authorList>
            <person name="Li Y."/>
            <person name="Tan C."/>
            <person name="Li Z."/>
            <person name="Guo J."/>
            <person name="Li S."/>
            <person name="Chen X."/>
            <person name="Wang C."/>
            <person name="Dai X."/>
            <person name="Yang H."/>
            <person name="Song W."/>
            <person name="Hou L."/>
            <person name="Xu J."/>
            <person name="Tong Z."/>
            <person name="Xu A."/>
            <person name="Yuan X."/>
            <person name="Wang W."/>
            <person name="Yang Q."/>
            <person name="Chen L."/>
            <person name="Sun Z."/>
            <person name="Wang K."/>
            <person name="Pan B."/>
            <person name="Chen J."/>
            <person name="Bao Y."/>
            <person name="Liu F."/>
            <person name="Qi X."/>
            <person name="Gang D.R."/>
            <person name="Wen J."/>
            <person name="Li J."/>
        </authorList>
    </citation>
    <scope>NUCLEOTIDE SEQUENCE</scope>
    <source>
        <strain evidence="5">Dzin_1.0</strain>
    </source>
</reference>
<evidence type="ECO:0000256" key="3">
    <source>
        <dbReference type="SAM" id="MobiDB-lite"/>
    </source>
</evidence>
<protein>
    <recommendedName>
        <fullName evidence="4">Remorin C-terminal domain-containing protein</fullName>
    </recommendedName>
</protein>
<comment type="caution">
    <text evidence="5">The sequence shown here is derived from an EMBL/GenBank/DDBJ whole genome shotgun (WGS) entry which is preliminary data.</text>
</comment>
<dbReference type="EMBL" id="JAGGNH010000002">
    <property type="protein sequence ID" value="KAJ0981031.1"/>
    <property type="molecule type" value="Genomic_DNA"/>
</dbReference>
<keyword evidence="2" id="KW-0175">Coiled coil</keyword>
<dbReference type="AlphaFoldDB" id="A0A9D5HLU3"/>
<name>A0A9D5HLU3_9LILI</name>
<dbReference type="PANTHER" id="PTHR31471:SF13">
    <property type="entry name" value="REMORIN FAMILY PROTEIN"/>
    <property type="match status" value="1"/>
</dbReference>
<keyword evidence="6" id="KW-1185">Reference proteome</keyword>
<feature type="compositionally biased region" description="Low complexity" evidence="3">
    <location>
        <begin position="62"/>
        <end position="73"/>
    </location>
</feature>
<dbReference type="PANTHER" id="PTHR31471">
    <property type="entry name" value="OS02G0116800 PROTEIN"/>
    <property type="match status" value="1"/>
</dbReference>
<dbReference type="Proteomes" id="UP001085076">
    <property type="component" value="Miscellaneous, Linkage group lg02"/>
</dbReference>
<gene>
    <name evidence="5" type="ORF">J5N97_009286</name>
</gene>
<feature type="coiled-coil region" evidence="2">
    <location>
        <begin position="494"/>
        <end position="543"/>
    </location>
</feature>
<sequence length="606" mass="65576">MRAQSASRDAKRKRPRMPGLTEQRRRRRTRESSSSSSASGSDRESSVLSLAGREAGPDQQCPYPFSASASPSPRIRPPLSPRGSELREEEGGALDPRKHSFSHALRECQNRRLGSERKPRPASLDLNGHRSAGDVSVLSPRFLVGVAGEMKDVSAGSSRGRSGTFPSPGTPNYRHGGGVGGCQKGWSSERVPLPTNSSRRYGGSAALLPFGNGRALPSKWEDAEKWILSPVSGDGVSRSSVPPAHLRRPKSKSGPLGAPMGTRFTSAAASPLVPCFDSGRVNFAAGSPFLAGVLMQDRVFCGNGNIGRGIAVGGGGGDGGGRRSYSGNGEPYIVRSASVHGWSDMLIESPGSLPSSQDEVLDSTKEVASAILPVVMKRDMATQMSPEGSAQSSPRERPSLSPSPQSVHPTTEFESHFSKLEIRDVQVDDRVTVTRWSKKQIARNSDRRSTNIIQWKKRSVEGRACAWEVSETAKCMSKSKREEAKITAWENLQKAKAEASIRKLEMKLEKKRSSSMDKILNKLRSAQRKAQEMRNAVNGSQANQFCVEPSIGCLPLPQVPGKPSNAASSRHLSSVVRREKELSKGISRAQLSQHINRSSLLRGEKW</sequence>